<evidence type="ECO:0000256" key="1">
    <source>
        <dbReference type="ARBA" id="ARBA00004141"/>
    </source>
</evidence>
<dbReference type="HOGENOM" id="CLU_001265_1_0_1"/>
<gene>
    <name evidence="10" type="ORF">PV08_01211</name>
</gene>
<dbReference type="PANTHER" id="PTHR11360:SF224">
    <property type="entry name" value="MAJOR FACILITATOR SUPERFAMILY (MFS) PROFILE DOMAIN-CONTAINING PROTEIN-RELATED"/>
    <property type="match status" value="1"/>
</dbReference>
<dbReference type="OrthoDB" id="5667at2759"/>
<evidence type="ECO:0000256" key="8">
    <source>
        <dbReference type="SAM" id="Phobius"/>
    </source>
</evidence>
<dbReference type="PROSITE" id="PS50850">
    <property type="entry name" value="MFS"/>
    <property type="match status" value="1"/>
</dbReference>
<feature type="transmembrane region" description="Helical" evidence="8">
    <location>
        <begin position="108"/>
        <end position="130"/>
    </location>
</feature>
<comment type="similarity">
    <text evidence="2">Belongs to the major facilitator superfamily. Monocarboxylate porter (TC 2.A.1.13) family.</text>
</comment>
<dbReference type="Gene3D" id="1.20.1250.20">
    <property type="entry name" value="MFS general substrate transporter like domains"/>
    <property type="match status" value="2"/>
</dbReference>
<dbReference type="PANTHER" id="PTHR11360">
    <property type="entry name" value="MONOCARBOXYLATE TRANSPORTER"/>
    <property type="match status" value="1"/>
</dbReference>
<sequence length="463" mass="50052">MAASISEGQSTDIRNSRSSHKEKKSTPDTSSAPAPESETQYTDVEKSAEEAKPKPPARESPNGGLAAWLVVLGAWCTSFCSFGWLNSIGVFQEYYQNVLLSQYSPSTISWIPSLQIFFMMGMGPVIGVIYDHYGPRWLLLGGTFLHVFGVMMASLGKEYYQILLAQGVCSAIGVSAIFQPAFTSVQGWFSKRHGAAFGVLFTGSSAGGIVFPIMVSHLIREVSFGWAMRVSAFLMLFLLVIANLTVRPFDRPCPDQHRVSATQLRKPFTELNFLLVTGAAFWFSYGFFVPINYLPAQAFEAGVDPELVQYLLPILNAASLFGRLSAGVASDKFGPYNVFVAVSYLSGIWILGLWLPEDSSAGAIVAFAVLFGFSSAAYVSLLAQLVMAISPMNLADIGFRIGVVLFVTAVGGLTTNPVNGAILRGGGGWTGLKVFSGVFCIAGTTLVLIVRIRRAGWRLFVKV</sequence>
<feature type="domain" description="Major facilitator superfamily (MFS) profile" evidence="9">
    <location>
        <begin position="272"/>
        <end position="463"/>
    </location>
</feature>
<dbReference type="SUPFAM" id="SSF103473">
    <property type="entry name" value="MFS general substrate transporter"/>
    <property type="match status" value="1"/>
</dbReference>
<dbReference type="GO" id="GO:0022857">
    <property type="term" value="F:transmembrane transporter activity"/>
    <property type="evidence" value="ECO:0007669"/>
    <property type="project" value="InterPro"/>
</dbReference>
<comment type="subcellular location">
    <subcellularLocation>
        <location evidence="1">Membrane</location>
        <topology evidence="1">Multi-pass membrane protein</topology>
    </subcellularLocation>
</comment>
<dbReference type="AlphaFoldDB" id="A0A0D2BQ59"/>
<dbReference type="RefSeq" id="XP_016240851.1">
    <property type="nucleotide sequence ID" value="XM_016375575.1"/>
</dbReference>
<keyword evidence="6 8" id="KW-0472">Membrane</keyword>
<feature type="transmembrane region" description="Helical" evidence="8">
    <location>
        <begin position="267"/>
        <end position="287"/>
    </location>
</feature>
<dbReference type="Proteomes" id="UP000053328">
    <property type="component" value="Unassembled WGS sequence"/>
</dbReference>
<evidence type="ECO:0000256" key="2">
    <source>
        <dbReference type="ARBA" id="ARBA00006727"/>
    </source>
</evidence>
<evidence type="ECO:0000256" key="4">
    <source>
        <dbReference type="ARBA" id="ARBA00022692"/>
    </source>
</evidence>
<proteinExistence type="inferred from homology"/>
<feature type="transmembrane region" description="Helical" evidence="8">
    <location>
        <begin position="137"/>
        <end position="156"/>
    </location>
</feature>
<feature type="compositionally biased region" description="Polar residues" evidence="7">
    <location>
        <begin position="1"/>
        <end position="13"/>
    </location>
</feature>
<protein>
    <recommendedName>
        <fullName evidence="9">Major facilitator superfamily (MFS) profile domain-containing protein</fullName>
    </recommendedName>
</protein>
<evidence type="ECO:0000313" key="11">
    <source>
        <dbReference type="Proteomes" id="UP000053328"/>
    </source>
</evidence>
<feature type="transmembrane region" description="Helical" evidence="8">
    <location>
        <begin position="226"/>
        <end position="246"/>
    </location>
</feature>
<dbReference type="GO" id="GO:0016020">
    <property type="term" value="C:membrane"/>
    <property type="evidence" value="ECO:0007669"/>
    <property type="project" value="UniProtKB-SubCell"/>
</dbReference>
<feature type="compositionally biased region" description="Basic and acidic residues" evidence="7">
    <location>
        <begin position="43"/>
        <end position="57"/>
    </location>
</feature>
<dbReference type="EMBL" id="KN847492">
    <property type="protein sequence ID" value="KIW20635.1"/>
    <property type="molecule type" value="Genomic_DNA"/>
</dbReference>
<feature type="transmembrane region" description="Helical" evidence="8">
    <location>
        <begin position="162"/>
        <end position="182"/>
    </location>
</feature>
<dbReference type="InterPro" id="IPR011701">
    <property type="entry name" value="MFS"/>
</dbReference>
<reference evidence="10 11" key="1">
    <citation type="submission" date="2015-01" db="EMBL/GenBank/DDBJ databases">
        <title>The Genome Sequence of Exophiala spinifera CBS89968.</title>
        <authorList>
            <consortium name="The Broad Institute Genomics Platform"/>
            <person name="Cuomo C."/>
            <person name="de Hoog S."/>
            <person name="Gorbushina A."/>
            <person name="Stielow B."/>
            <person name="Teixiera M."/>
            <person name="Abouelleil A."/>
            <person name="Chapman S.B."/>
            <person name="Priest M."/>
            <person name="Young S.K."/>
            <person name="Wortman J."/>
            <person name="Nusbaum C."/>
            <person name="Birren B."/>
        </authorList>
    </citation>
    <scope>NUCLEOTIDE SEQUENCE [LARGE SCALE GENOMIC DNA]</scope>
    <source>
        <strain evidence="10 11">CBS 89968</strain>
    </source>
</reference>
<feature type="transmembrane region" description="Helical" evidence="8">
    <location>
        <begin position="397"/>
        <end position="414"/>
    </location>
</feature>
<dbReference type="InterPro" id="IPR036259">
    <property type="entry name" value="MFS_trans_sf"/>
</dbReference>
<keyword evidence="5 8" id="KW-1133">Transmembrane helix</keyword>
<keyword evidence="3" id="KW-0813">Transport</keyword>
<feature type="transmembrane region" description="Helical" evidence="8">
    <location>
        <begin position="434"/>
        <end position="452"/>
    </location>
</feature>
<dbReference type="InterPro" id="IPR020846">
    <property type="entry name" value="MFS_dom"/>
</dbReference>
<feature type="transmembrane region" description="Helical" evidence="8">
    <location>
        <begin position="307"/>
        <end position="324"/>
    </location>
</feature>
<name>A0A0D2BQ59_9EURO</name>
<dbReference type="CDD" id="cd17352">
    <property type="entry name" value="MFS_MCT_SLC16"/>
    <property type="match status" value="1"/>
</dbReference>
<accession>A0A0D2BQ59</accession>
<feature type="transmembrane region" description="Helical" evidence="8">
    <location>
        <begin position="194"/>
        <end position="214"/>
    </location>
</feature>
<feature type="transmembrane region" description="Helical" evidence="8">
    <location>
        <begin position="361"/>
        <end position="385"/>
    </location>
</feature>
<feature type="transmembrane region" description="Helical" evidence="8">
    <location>
        <begin position="336"/>
        <end position="355"/>
    </location>
</feature>
<evidence type="ECO:0000313" key="10">
    <source>
        <dbReference type="EMBL" id="KIW20635.1"/>
    </source>
</evidence>
<feature type="transmembrane region" description="Helical" evidence="8">
    <location>
        <begin position="65"/>
        <end position="88"/>
    </location>
</feature>
<keyword evidence="4 8" id="KW-0812">Transmembrane</keyword>
<evidence type="ECO:0000256" key="3">
    <source>
        <dbReference type="ARBA" id="ARBA00022448"/>
    </source>
</evidence>
<feature type="compositionally biased region" description="Polar residues" evidence="7">
    <location>
        <begin position="27"/>
        <end position="42"/>
    </location>
</feature>
<evidence type="ECO:0000256" key="5">
    <source>
        <dbReference type="ARBA" id="ARBA00022989"/>
    </source>
</evidence>
<dbReference type="VEuPathDB" id="FungiDB:PV08_01211"/>
<evidence type="ECO:0000259" key="9">
    <source>
        <dbReference type="PROSITE" id="PS50850"/>
    </source>
</evidence>
<dbReference type="InterPro" id="IPR050327">
    <property type="entry name" value="Proton-linked_MCT"/>
</dbReference>
<evidence type="ECO:0000256" key="7">
    <source>
        <dbReference type="SAM" id="MobiDB-lite"/>
    </source>
</evidence>
<keyword evidence="11" id="KW-1185">Reference proteome</keyword>
<dbReference type="Pfam" id="PF07690">
    <property type="entry name" value="MFS_1"/>
    <property type="match status" value="1"/>
</dbReference>
<dbReference type="GeneID" id="27328294"/>
<feature type="region of interest" description="Disordered" evidence="7">
    <location>
        <begin position="1"/>
        <end position="60"/>
    </location>
</feature>
<evidence type="ECO:0000256" key="6">
    <source>
        <dbReference type="ARBA" id="ARBA00023136"/>
    </source>
</evidence>
<organism evidence="10 11">
    <name type="scientific">Exophiala spinifera</name>
    <dbReference type="NCBI Taxonomy" id="91928"/>
    <lineage>
        <taxon>Eukaryota</taxon>
        <taxon>Fungi</taxon>
        <taxon>Dikarya</taxon>
        <taxon>Ascomycota</taxon>
        <taxon>Pezizomycotina</taxon>
        <taxon>Eurotiomycetes</taxon>
        <taxon>Chaetothyriomycetidae</taxon>
        <taxon>Chaetothyriales</taxon>
        <taxon>Herpotrichiellaceae</taxon>
        <taxon>Exophiala</taxon>
    </lineage>
</organism>